<dbReference type="AlphaFoldDB" id="A0AAV7CE16"/>
<name>A0AAV7CE16_ENGPU</name>
<proteinExistence type="predicted"/>
<evidence type="ECO:0000313" key="1">
    <source>
        <dbReference type="EMBL" id="KAG8583264.1"/>
    </source>
</evidence>
<comment type="caution">
    <text evidence="1">The sequence shown here is derived from an EMBL/GenBank/DDBJ whole genome shotgun (WGS) entry which is preliminary data.</text>
</comment>
<keyword evidence="2" id="KW-1185">Reference proteome</keyword>
<organism evidence="1 2">
    <name type="scientific">Engystomops pustulosus</name>
    <name type="common">Tungara frog</name>
    <name type="synonym">Physalaemus pustulosus</name>
    <dbReference type="NCBI Taxonomy" id="76066"/>
    <lineage>
        <taxon>Eukaryota</taxon>
        <taxon>Metazoa</taxon>
        <taxon>Chordata</taxon>
        <taxon>Craniata</taxon>
        <taxon>Vertebrata</taxon>
        <taxon>Euteleostomi</taxon>
        <taxon>Amphibia</taxon>
        <taxon>Batrachia</taxon>
        <taxon>Anura</taxon>
        <taxon>Neobatrachia</taxon>
        <taxon>Hyloidea</taxon>
        <taxon>Leptodactylidae</taxon>
        <taxon>Leiuperinae</taxon>
        <taxon>Engystomops</taxon>
    </lineage>
</organism>
<dbReference type="Proteomes" id="UP000824782">
    <property type="component" value="Unassembled WGS sequence"/>
</dbReference>
<dbReference type="EMBL" id="WNYA01000003">
    <property type="protein sequence ID" value="KAG8583264.1"/>
    <property type="molecule type" value="Genomic_DNA"/>
</dbReference>
<gene>
    <name evidence="1" type="ORF">GDO81_008346</name>
</gene>
<sequence>MADPLLCVFDTLPQPLHVLSQEPGIIRGVIRFQGRWRSVSTCCCRGANLGFRPSKLLEPLCRCRCAGFAHGASSTTGGSFDPCPGYVGGPFFGRILTAR</sequence>
<evidence type="ECO:0000313" key="2">
    <source>
        <dbReference type="Proteomes" id="UP000824782"/>
    </source>
</evidence>
<protein>
    <submittedName>
        <fullName evidence="1">Uncharacterized protein</fullName>
    </submittedName>
</protein>
<reference evidence="1" key="1">
    <citation type="thesis" date="2020" institute="ProQuest LLC" country="789 East Eisenhower Parkway, Ann Arbor, MI, USA">
        <title>Comparative Genomics and Chromosome Evolution.</title>
        <authorList>
            <person name="Mudd A.B."/>
        </authorList>
    </citation>
    <scope>NUCLEOTIDE SEQUENCE</scope>
    <source>
        <strain evidence="1">237g6f4</strain>
        <tissue evidence="1">Blood</tissue>
    </source>
</reference>
<accession>A0AAV7CE16</accession>